<name>A0ABR4IH71_9EURO</name>
<comment type="subcellular location">
    <subcellularLocation>
        <location evidence="1">Membrane</location>
        <topology evidence="1">Multi-pass membrane protein</topology>
    </subcellularLocation>
</comment>
<evidence type="ECO:0000256" key="2">
    <source>
        <dbReference type="ARBA" id="ARBA00022692"/>
    </source>
</evidence>
<feature type="transmembrane region" description="Helical" evidence="6">
    <location>
        <begin position="395"/>
        <end position="416"/>
    </location>
</feature>
<evidence type="ECO:0000256" key="3">
    <source>
        <dbReference type="ARBA" id="ARBA00022989"/>
    </source>
</evidence>
<feature type="transmembrane region" description="Helical" evidence="6">
    <location>
        <begin position="129"/>
        <end position="147"/>
    </location>
</feature>
<accession>A0ABR4IH71</accession>
<sequence>MKGRIRHGIFGRPHFESQNSESTTRLNPVNDRQPTDGTHIECESINLGDNSSAAAHASESKDGQDATTSSRSQKEATEIRNDARYTSPFKIAAVMSGLCLATFCMALDNTILATAIPKITAEFNSMNEMGWYVSAYSLTLCSFTLVYGKLYTYYSIKYVFLIALALFEGGSLICGAAPNSLALIIGRAIAGLGGAGLFLGSALIVTQMMPLDKMPIMTALLTSLYGIAGVVGPLLGGAFTDYVSWRWCFYINLPLGGVTAFFVLLFIKAGNGTIGKPAGRGIDRLLELDPIGVALLIPAIISMLLALQWGGAEYAWDSWRMIVLFVVGGLCALGFIAVQLWQQDRATIPPRLFKNRNFWGTLMFSFFLNGSFMVFTYYIPIWFQSIKDATATFSGIMNLPMIIGVVICSLLSGWAVGQLGYYTQFIYVAPILASIGAGLMSTLKVESGSPSWIGYQALYGMGVGTGLTLPIIVIQSALPTADISSGTASVTFTQTLSAALFNFVAQNVFQNQLMHNLARFPDLDPAKLIESGPTMIRAVVPADILPGVLEEYNSAITQTFYVGVASVALAIFGALPLQWLSVKRKKIQAGPA</sequence>
<dbReference type="InterPro" id="IPR020846">
    <property type="entry name" value="MFS_dom"/>
</dbReference>
<dbReference type="CDD" id="cd17502">
    <property type="entry name" value="MFS_Azr1_MDR_like"/>
    <property type="match status" value="1"/>
</dbReference>
<dbReference type="PANTHER" id="PTHR23501:SF199">
    <property type="entry name" value="MFS EFFLUX TRANSPORTER INPD-RELATED"/>
    <property type="match status" value="1"/>
</dbReference>
<feature type="compositionally biased region" description="Polar residues" evidence="5">
    <location>
        <begin position="16"/>
        <end position="36"/>
    </location>
</feature>
<dbReference type="Proteomes" id="UP001610335">
    <property type="component" value="Unassembled WGS sequence"/>
</dbReference>
<dbReference type="SUPFAM" id="SSF103473">
    <property type="entry name" value="MFS general substrate transporter"/>
    <property type="match status" value="2"/>
</dbReference>
<proteinExistence type="predicted"/>
<feature type="transmembrane region" description="Helical" evidence="6">
    <location>
        <begin position="362"/>
        <end position="383"/>
    </location>
</feature>
<evidence type="ECO:0000256" key="6">
    <source>
        <dbReference type="SAM" id="Phobius"/>
    </source>
</evidence>
<evidence type="ECO:0000256" key="1">
    <source>
        <dbReference type="ARBA" id="ARBA00004141"/>
    </source>
</evidence>
<dbReference type="PROSITE" id="PS50850">
    <property type="entry name" value="MFS"/>
    <property type="match status" value="1"/>
</dbReference>
<feature type="transmembrane region" description="Helical" evidence="6">
    <location>
        <begin position="247"/>
        <end position="267"/>
    </location>
</feature>
<keyword evidence="2 6" id="KW-0812">Transmembrane</keyword>
<feature type="transmembrane region" description="Helical" evidence="6">
    <location>
        <begin position="288"/>
        <end position="309"/>
    </location>
</feature>
<feature type="transmembrane region" description="Helical" evidence="6">
    <location>
        <begin position="216"/>
        <end position="235"/>
    </location>
</feature>
<evidence type="ECO:0000259" key="7">
    <source>
        <dbReference type="PROSITE" id="PS50850"/>
    </source>
</evidence>
<feature type="transmembrane region" description="Helical" evidence="6">
    <location>
        <begin position="91"/>
        <end position="117"/>
    </location>
</feature>
<feature type="region of interest" description="Disordered" evidence="5">
    <location>
        <begin position="1"/>
        <end position="79"/>
    </location>
</feature>
<evidence type="ECO:0000256" key="5">
    <source>
        <dbReference type="SAM" id="MobiDB-lite"/>
    </source>
</evidence>
<feature type="transmembrane region" description="Helical" evidence="6">
    <location>
        <begin position="159"/>
        <end position="178"/>
    </location>
</feature>
<dbReference type="Gene3D" id="1.20.1720.10">
    <property type="entry name" value="Multidrug resistance protein D"/>
    <property type="match status" value="1"/>
</dbReference>
<protein>
    <submittedName>
        <fullName evidence="8">Major facilitator superfamily domain-containing protein</fullName>
    </submittedName>
</protein>
<feature type="domain" description="Major facilitator superfamily (MFS) profile" evidence="7">
    <location>
        <begin position="94"/>
        <end position="585"/>
    </location>
</feature>
<feature type="transmembrane region" description="Helical" evidence="6">
    <location>
        <begin position="560"/>
        <end position="580"/>
    </location>
</feature>
<feature type="transmembrane region" description="Helical" evidence="6">
    <location>
        <begin position="321"/>
        <end position="341"/>
    </location>
</feature>
<evidence type="ECO:0000256" key="4">
    <source>
        <dbReference type="ARBA" id="ARBA00023136"/>
    </source>
</evidence>
<organism evidence="8 9">
    <name type="scientific">Aspergillus cavernicola</name>
    <dbReference type="NCBI Taxonomy" id="176166"/>
    <lineage>
        <taxon>Eukaryota</taxon>
        <taxon>Fungi</taxon>
        <taxon>Dikarya</taxon>
        <taxon>Ascomycota</taxon>
        <taxon>Pezizomycotina</taxon>
        <taxon>Eurotiomycetes</taxon>
        <taxon>Eurotiomycetidae</taxon>
        <taxon>Eurotiales</taxon>
        <taxon>Aspergillaceae</taxon>
        <taxon>Aspergillus</taxon>
        <taxon>Aspergillus subgen. Nidulantes</taxon>
    </lineage>
</organism>
<evidence type="ECO:0000313" key="8">
    <source>
        <dbReference type="EMBL" id="KAL2826227.1"/>
    </source>
</evidence>
<dbReference type="InterPro" id="IPR036259">
    <property type="entry name" value="MFS_trans_sf"/>
</dbReference>
<dbReference type="EMBL" id="JBFXLS010000031">
    <property type="protein sequence ID" value="KAL2826227.1"/>
    <property type="molecule type" value="Genomic_DNA"/>
</dbReference>
<dbReference type="Gene3D" id="1.20.1250.20">
    <property type="entry name" value="MFS general substrate transporter like domains"/>
    <property type="match status" value="1"/>
</dbReference>
<keyword evidence="3 6" id="KW-1133">Transmembrane helix</keyword>
<comment type="caution">
    <text evidence="8">The sequence shown here is derived from an EMBL/GenBank/DDBJ whole genome shotgun (WGS) entry which is preliminary data.</text>
</comment>
<dbReference type="InterPro" id="IPR011701">
    <property type="entry name" value="MFS"/>
</dbReference>
<feature type="transmembrane region" description="Helical" evidence="6">
    <location>
        <begin position="457"/>
        <end position="478"/>
    </location>
</feature>
<dbReference type="Pfam" id="PF07690">
    <property type="entry name" value="MFS_1"/>
    <property type="match status" value="1"/>
</dbReference>
<evidence type="ECO:0000313" key="9">
    <source>
        <dbReference type="Proteomes" id="UP001610335"/>
    </source>
</evidence>
<gene>
    <name evidence="8" type="ORF">BDW59DRAFT_171892</name>
</gene>
<keyword evidence="4 6" id="KW-0472">Membrane</keyword>
<dbReference type="PANTHER" id="PTHR23501">
    <property type="entry name" value="MAJOR FACILITATOR SUPERFAMILY"/>
    <property type="match status" value="1"/>
</dbReference>
<feature type="transmembrane region" description="Helical" evidence="6">
    <location>
        <begin position="184"/>
        <end position="204"/>
    </location>
</feature>
<feature type="transmembrane region" description="Helical" evidence="6">
    <location>
        <begin position="425"/>
        <end position="445"/>
    </location>
</feature>
<reference evidence="8 9" key="1">
    <citation type="submission" date="2024-07" db="EMBL/GenBank/DDBJ databases">
        <title>Section-level genome sequencing and comparative genomics of Aspergillus sections Usti and Cavernicolus.</title>
        <authorList>
            <consortium name="Lawrence Berkeley National Laboratory"/>
            <person name="Nybo J.L."/>
            <person name="Vesth T.C."/>
            <person name="Theobald S."/>
            <person name="Frisvad J.C."/>
            <person name="Larsen T.O."/>
            <person name="Kjaerboelling I."/>
            <person name="Rothschild-Mancinelli K."/>
            <person name="Lyhne E.K."/>
            <person name="Kogle M.E."/>
            <person name="Barry K."/>
            <person name="Clum A."/>
            <person name="Na H."/>
            <person name="Ledsgaard L."/>
            <person name="Lin J."/>
            <person name="Lipzen A."/>
            <person name="Kuo A."/>
            <person name="Riley R."/>
            <person name="Mondo S."/>
            <person name="LaButti K."/>
            <person name="Haridas S."/>
            <person name="Pangalinan J."/>
            <person name="Salamov A.A."/>
            <person name="Simmons B.A."/>
            <person name="Magnuson J.K."/>
            <person name="Chen J."/>
            <person name="Drula E."/>
            <person name="Henrissat B."/>
            <person name="Wiebenga A."/>
            <person name="Lubbers R.J."/>
            <person name="Gomes A.C."/>
            <person name="Makela M.R."/>
            <person name="Stajich J."/>
            <person name="Grigoriev I.V."/>
            <person name="Mortensen U.H."/>
            <person name="De vries R.P."/>
            <person name="Baker S.E."/>
            <person name="Andersen M.R."/>
        </authorList>
    </citation>
    <scope>NUCLEOTIDE SEQUENCE [LARGE SCALE GENOMIC DNA]</scope>
    <source>
        <strain evidence="8 9">CBS 600.67</strain>
    </source>
</reference>
<keyword evidence="9" id="KW-1185">Reference proteome</keyword>